<reference evidence="8 9" key="1">
    <citation type="submission" date="2016-03" db="EMBL/GenBank/DDBJ databases">
        <title>Cyphomyrmex costatus WGS genome.</title>
        <authorList>
            <person name="Nygaard S."/>
            <person name="Hu H."/>
            <person name="Boomsma J."/>
            <person name="Zhang G."/>
        </authorList>
    </citation>
    <scope>NUCLEOTIDE SEQUENCE [LARGE SCALE GENOMIC DNA]</scope>
    <source>
        <strain evidence="8">MS0001</strain>
        <tissue evidence="8">Whole body</tissue>
    </source>
</reference>
<proteinExistence type="inferred from homology"/>
<evidence type="ECO:0000259" key="7">
    <source>
        <dbReference type="Pfam" id="PF10283"/>
    </source>
</evidence>
<dbReference type="GO" id="GO:0042393">
    <property type="term" value="F:histone binding"/>
    <property type="evidence" value="ECO:0007669"/>
    <property type="project" value="InterPro"/>
</dbReference>
<accession>A0A195D300</accession>
<comment type="subcellular location">
    <subcellularLocation>
        <location evidence="2">Chromosome</location>
    </subcellularLocation>
    <subcellularLocation>
        <location evidence="1">Nucleus</location>
    </subcellularLocation>
</comment>
<comment type="similarity">
    <text evidence="3">Belongs to the HPF1 family.</text>
</comment>
<gene>
    <name evidence="8" type="ORF">ALC62_01480</name>
</gene>
<feature type="region of interest" description="Disordered" evidence="6">
    <location>
        <begin position="30"/>
        <end position="125"/>
    </location>
</feature>
<dbReference type="PANTHER" id="PTHR13386:SF1">
    <property type="entry name" value="HISTONE PARYLATION FACTOR 1"/>
    <property type="match status" value="1"/>
</dbReference>
<dbReference type="InterPro" id="IPR019406">
    <property type="entry name" value="APLF_PBZ"/>
</dbReference>
<dbReference type="Pfam" id="PF10228">
    <property type="entry name" value="HPF1"/>
    <property type="match status" value="1"/>
</dbReference>
<dbReference type="GO" id="GO:0005634">
    <property type="term" value="C:nucleus"/>
    <property type="evidence" value="ECO:0007669"/>
    <property type="project" value="UniProtKB-SubCell"/>
</dbReference>
<dbReference type="GO" id="GO:0006974">
    <property type="term" value="P:DNA damage response"/>
    <property type="evidence" value="ECO:0007669"/>
    <property type="project" value="InterPro"/>
</dbReference>
<organism evidence="8 9">
    <name type="scientific">Cyphomyrmex costatus</name>
    <dbReference type="NCBI Taxonomy" id="456900"/>
    <lineage>
        <taxon>Eukaryota</taxon>
        <taxon>Metazoa</taxon>
        <taxon>Ecdysozoa</taxon>
        <taxon>Arthropoda</taxon>
        <taxon>Hexapoda</taxon>
        <taxon>Insecta</taxon>
        <taxon>Pterygota</taxon>
        <taxon>Neoptera</taxon>
        <taxon>Endopterygota</taxon>
        <taxon>Hymenoptera</taxon>
        <taxon>Apocrita</taxon>
        <taxon>Aculeata</taxon>
        <taxon>Formicoidea</taxon>
        <taxon>Formicidae</taxon>
        <taxon>Myrmicinae</taxon>
        <taxon>Cyphomyrmex</taxon>
    </lineage>
</organism>
<keyword evidence="9" id="KW-1185">Reference proteome</keyword>
<keyword evidence="4" id="KW-0158">Chromosome</keyword>
<feature type="domain" description="PBZ-type" evidence="7">
    <location>
        <begin position="19"/>
        <end position="44"/>
    </location>
</feature>
<evidence type="ECO:0000256" key="2">
    <source>
        <dbReference type="ARBA" id="ARBA00004286"/>
    </source>
</evidence>
<feature type="compositionally biased region" description="Basic and acidic residues" evidence="6">
    <location>
        <begin position="100"/>
        <end position="125"/>
    </location>
</feature>
<name>A0A195D300_9HYME</name>
<protein>
    <submittedName>
        <fullName evidence="8">UPF0609 protein C4orf27 like protein</fullName>
    </submittedName>
</protein>
<evidence type="ECO:0000256" key="5">
    <source>
        <dbReference type="ARBA" id="ARBA00023242"/>
    </source>
</evidence>
<dbReference type="Pfam" id="PF10283">
    <property type="entry name" value="zf-CCHH"/>
    <property type="match status" value="1"/>
</dbReference>
<dbReference type="AlphaFoldDB" id="A0A195D300"/>
<dbReference type="InterPro" id="IPR019361">
    <property type="entry name" value="HPF1"/>
</dbReference>
<feature type="compositionally biased region" description="Basic and acidic residues" evidence="6">
    <location>
        <begin position="47"/>
        <end position="73"/>
    </location>
</feature>
<keyword evidence="5" id="KW-0539">Nucleus</keyword>
<dbReference type="STRING" id="456900.A0A195D300"/>
<dbReference type="PANTHER" id="PTHR13386">
    <property type="entry name" value="HISTONE PARYLATION FACTOR 1"/>
    <property type="match status" value="1"/>
</dbReference>
<feature type="compositionally biased region" description="Basic residues" evidence="6">
    <location>
        <begin position="33"/>
        <end position="46"/>
    </location>
</feature>
<dbReference type="GO" id="GO:0005694">
    <property type="term" value="C:chromosome"/>
    <property type="evidence" value="ECO:0007669"/>
    <property type="project" value="UniProtKB-SubCell"/>
</dbReference>
<evidence type="ECO:0000313" key="9">
    <source>
        <dbReference type="Proteomes" id="UP000078542"/>
    </source>
</evidence>
<evidence type="ECO:0000256" key="1">
    <source>
        <dbReference type="ARBA" id="ARBA00004123"/>
    </source>
</evidence>
<evidence type="ECO:0000256" key="6">
    <source>
        <dbReference type="SAM" id="MobiDB-lite"/>
    </source>
</evidence>
<dbReference type="Proteomes" id="UP000078542">
    <property type="component" value="Unassembled WGS sequence"/>
</dbReference>
<evidence type="ECO:0000256" key="3">
    <source>
        <dbReference type="ARBA" id="ARBA00010803"/>
    </source>
</evidence>
<dbReference type="GO" id="GO:0072572">
    <property type="term" value="F:poly-ADP-D-ribose binding"/>
    <property type="evidence" value="ECO:0007669"/>
    <property type="project" value="TreeGrafter"/>
</dbReference>
<dbReference type="EMBL" id="KQ976885">
    <property type="protein sequence ID" value="KYN07278.1"/>
    <property type="molecule type" value="Genomic_DNA"/>
</dbReference>
<evidence type="ECO:0000313" key="8">
    <source>
        <dbReference type="EMBL" id="KYN07278.1"/>
    </source>
</evidence>
<sequence>MMSSDIKDAEFQAYKDDSRIPCQYGAECYQKNPQHHNKYKHPPKRKMMVEKKTEKIITGEKRKQPIKDDKKAGSESPQRKLQKTLETSEKNLHSLSPSPERNDVIIHNNEDDNENLKEKTEASDKKILNRHNSYNSVENDATENTSMSDVNVKKIIADLFLVEMPEDFFQFYEFCKSISKDNPLLACKSIRLKLVGPYDILDGKIKILSENDKERYLTHWRYYYDPPEFQIYTTQKLNSQTIVKCDNKEGLHFGYWRDDTVEKPVFIAKNEANVNGIFEPVAENIFGAVDAYLYNKVKSANPFEKISITRLHSQLKNFAKQHNITLEKNTADMRARERLVVARTFHKAGIVVPYDKKTQLGYRDLAATDNDLQKILKQIEEAGTPEDRKISIAKLDEIVRLATIAADECDFGTCLELGHDLFSNGGFHVQTRALQMLSIAYTHLKRPQLLKILEAHLKNRKKDCELSVI</sequence>
<evidence type="ECO:0000256" key="4">
    <source>
        <dbReference type="ARBA" id="ARBA00022454"/>
    </source>
</evidence>